<sequence>MKPEEFKKLLEKYESGTCTDQERELIEQWYSEINIPARVVRDESIEKNLWSKVKPAEGQRGGNGINFFLRVAAAVTLLVAAFLVVINVKWPGVAETSSFASKEGFINIENKSEALKEVTLEDGSIVTLKPKSKIAFSKQFVADKREVFLEGEAFFNVSKDKNRPFIVYSKEVVTKVLGTSFNIRAYDTDEQITVAVKTGKVSVFTKVSEAATELSAHEGVVLRPNYQLVYDREKERVKKELVSIPAIVLEEPTLFNMKFDGAPVSTIFHALEENYGVEIQYDEALLKNCVLTTSMSNEGLYERIEIICKAINATYVIEDAVIHINGRGC</sequence>
<accession>A0ABS5VUW1</accession>
<dbReference type="Gene3D" id="3.55.50.30">
    <property type="match status" value="1"/>
</dbReference>
<dbReference type="EMBL" id="JAHESD010000049">
    <property type="protein sequence ID" value="MBT1705213.1"/>
    <property type="molecule type" value="Genomic_DNA"/>
</dbReference>
<evidence type="ECO:0000259" key="2">
    <source>
        <dbReference type="Pfam" id="PF04773"/>
    </source>
</evidence>
<dbReference type="RefSeq" id="WP_254155168.1">
    <property type="nucleotide sequence ID" value="NZ_JAHESD010000049.1"/>
</dbReference>
<feature type="domain" description="Protein FecR C-terminal" evidence="3">
    <location>
        <begin position="257"/>
        <end position="324"/>
    </location>
</feature>
<keyword evidence="1" id="KW-0812">Transmembrane</keyword>
<evidence type="ECO:0000256" key="1">
    <source>
        <dbReference type="SAM" id="Phobius"/>
    </source>
</evidence>
<dbReference type="Proteomes" id="UP000772618">
    <property type="component" value="Unassembled WGS sequence"/>
</dbReference>
<dbReference type="Pfam" id="PF16344">
    <property type="entry name" value="FecR_C"/>
    <property type="match status" value="1"/>
</dbReference>
<feature type="transmembrane region" description="Helical" evidence="1">
    <location>
        <begin position="67"/>
        <end position="88"/>
    </location>
</feature>
<evidence type="ECO:0000259" key="3">
    <source>
        <dbReference type="Pfam" id="PF16344"/>
    </source>
</evidence>
<evidence type="ECO:0000313" key="5">
    <source>
        <dbReference type="Proteomes" id="UP000772618"/>
    </source>
</evidence>
<gene>
    <name evidence="4" type="ORF">KK060_18110</name>
</gene>
<keyword evidence="1" id="KW-0472">Membrane</keyword>
<dbReference type="InterPro" id="IPR032508">
    <property type="entry name" value="FecR_C"/>
</dbReference>
<keyword evidence="5" id="KW-1185">Reference proteome</keyword>
<protein>
    <submittedName>
        <fullName evidence="4">FecR domain-containing protein</fullName>
    </submittedName>
</protein>
<reference evidence="4 5" key="1">
    <citation type="submission" date="2021-05" db="EMBL/GenBank/DDBJ databases">
        <title>A Polyphasic approach of four new species of the genus Ohtaekwangia: Ohtaekwangia histidinii sp. nov., Ohtaekwangia cretensis sp. nov., Ohtaekwangia indiensis sp. nov., Ohtaekwangia reichenbachii sp. nov. from diverse environment.</title>
        <authorList>
            <person name="Octaviana S."/>
        </authorList>
    </citation>
    <scope>NUCLEOTIDE SEQUENCE [LARGE SCALE GENOMIC DNA]</scope>
    <source>
        <strain evidence="4 5">PWU20</strain>
    </source>
</reference>
<proteinExistence type="predicted"/>
<dbReference type="InterPro" id="IPR012373">
    <property type="entry name" value="Ferrdict_sens_TM"/>
</dbReference>
<dbReference type="PIRSF" id="PIRSF018266">
    <property type="entry name" value="FecR"/>
    <property type="match status" value="1"/>
</dbReference>
<dbReference type="Gene3D" id="2.60.120.1440">
    <property type="match status" value="1"/>
</dbReference>
<name>A0ABS5VUW1_9BACT</name>
<comment type="caution">
    <text evidence="4">The sequence shown here is derived from an EMBL/GenBank/DDBJ whole genome shotgun (WGS) entry which is preliminary data.</text>
</comment>
<organism evidence="4 5">
    <name type="scientific">Chryseosolibacter indicus</name>
    <dbReference type="NCBI Taxonomy" id="2782351"/>
    <lineage>
        <taxon>Bacteria</taxon>
        <taxon>Pseudomonadati</taxon>
        <taxon>Bacteroidota</taxon>
        <taxon>Cytophagia</taxon>
        <taxon>Cytophagales</taxon>
        <taxon>Chryseotaleaceae</taxon>
        <taxon>Chryseosolibacter</taxon>
    </lineage>
</organism>
<dbReference type="PANTHER" id="PTHR30273">
    <property type="entry name" value="PERIPLASMIC SIGNAL SENSOR AND SIGMA FACTOR ACTIVATOR FECR-RELATED"/>
    <property type="match status" value="1"/>
</dbReference>
<keyword evidence="1" id="KW-1133">Transmembrane helix</keyword>
<dbReference type="InterPro" id="IPR006860">
    <property type="entry name" value="FecR"/>
</dbReference>
<dbReference type="PANTHER" id="PTHR30273:SF2">
    <property type="entry name" value="PROTEIN FECR"/>
    <property type="match status" value="1"/>
</dbReference>
<dbReference type="Pfam" id="PF04773">
    <property type="entry name" value="FecR"/>
    <property type="match status" value="1"/>
</dbReference>
<evidence type="ECO:0000313" key="4">
    <source>
        <dbReference type="EMBL" id="MBT1705213.1"/>
    </source>
</evidence>
<feature type="domain" description="FecR protein" evidence="2">
    <location>
        <begin position="113"/>
        <end position="201"/>
    </location>
</feature>